<name>A0ABT8A018_9PROT</name>
<feature type="domain" description="Helicase C-terminal" evidence="7">
    <location>
        <begin position="566"/>
        <end position="720"/>
    </location>
</feature>
<dbReference type="InterPro" id="IPR049730">
    <property type="entry name" value="SNF2/RAD54-like_C"/>
</dbReference>
<sequence length="777" mass="84990">MDSSPPTAGKPRQALLPGLGGGPPGSRKDARSYWLEQLHTVLADLSPDALRIADAAVRACPGDSALLLLAALAALVAGQPDRAITFLKRFEWKFEADKAVALLTALALARKGHAARTWTLLEQDGLLDPYDAICWFIGGQAMAGWLFTQLTEIRTYHQREQRKARQGTPRATGKPADQSAPPATSARTKPVTMVVEAPPSMPDLPRLEVSLGLAFKFGDPDAIQVSGGTPEPAWFRLRGELTQLGLVEGFDELLCLPTLQGVEAHWYQIETVRKVLKQYRGRVLLADEVGLGKTVEAGMVLKEYLLRGMAERLLILVPAPLVGQWRDEMATKFGIDCATTHDPLARSDPGAFWGQPCIIASIAMARRREHAELLVQHPYDIVVVDEAHHLRDQASASYRLVNALQKRFLLLLSATPVQNSLLELYHLLTLLQPGIFRTQKEFRTAYMTPGKPREPANQDRLRALMRGVMVRNTRALAALRLPRRHATTIRATPDAAEAACYQELTALARTAATGGQARLAVQHLLSAAGSSPAAAAAAVSRFAERHPDIPGWAALVTRYRAVPSGAKQAALLKLLAENPAEKKMVFVHHRDSMTHLVGLLRRQGLAPLLFDGSMSGPEKDAAVAAFRETGTLLLCSESGGEGRNLQFCNTLVNFDIPWNPMAIEQRIGRIDRIGQTREVFVFNLVTAGTIEDAMLRILDEKINMFELVVGEVGAILGEIDEQQDFPSLVLDAWLQSTEEARAAAFDALEGQLLAARRQYEDAQQLDEALFGNDLDAA</sequence>
<organism evidence="8 9">
    <name type="scientific">Paeniroseomonas aquatica</name>
    <dbReference type="NCBI Taxonomy" id="373043"/>
    <lineage>
        <taxon>Bacteria</taxon>
        <taxon>Pseudomonadati</taxon>
        <taxon>Pseudomonadota</taxon>
        <taxon>Alphaproteobacteria</taxon>
        <taxon>Acetobacterales</taxon>
        <taxon>Acetobacteraceae</taxon>
        <taxon>Paeniroseomonas</taxon>
    </lineage>
</organism>
<dbReference type="SMART" id="SM00487">
    <property type="entry name" value="DEXDc"/>
    <property type="match status" value="1"/>
</dbReference>
<dbReference type="InterPro" id="IPR027417">
    <property type="entry name" value="P-loop_NTPase"/>
</dbReference>
<feature type="region of interest" description="Disordered" evidence="5">
    <location>
        <begin position="1"/>
        <end position="28"/>
    </location>
</feature>
<dbReference type="InterPro" id="IPR038718">
    <property type="entry name" value="SNF2-like_sf"/>
</dbReference>
<evidence type="ECO:0000256" key="3">
    <source>
        <dbReference type="ARBA" id="ARBA00022806"/>
    </source>
</evidence>
<evidence type="ECO:0000313" key="8">
    <source>
        <dbReference type="EMBL" id="MDN3563067.1"/>
    </source>
</evidence>
<dbReference type="InterPro" id="IPR001650">
    <property type="entry name" value="Helicase_C-like"/>
</dbReference>
<dbReference type="InterPro" id="IPR000330">
    <property type="entry name" value="SNF2_N"/>
</dbReference>
<dbReference type="Gene3D" id="3.40.50.10810">
    <property type="entry name" value="Tandem AAA-ATPase domain"/>
    <property type="match status" value="1"/>
</dbReference>
<gene>
    <name evidence="8" type="ORF">QWZ14_01575</name>
</gene>
<evidence type="ECO:0000256" key="5">
    <source>
        <dbReference type="SAM" id="MobiDB-lite"/>
    </source>
</evidence>
<evidence type="ECO:0000259" key="6">
    <source>
        <dbReference type="PROSITE" id="PS51192"/>
    </source>
</evidence>
<dbReference type="PROSITE" id="PS51192">
    <property type="entry name" value="HELICASE_ATP_BIND_1"/>
    <property type="match status" value="1"/>
</dbReference>
<keyword evidence="3" id="KW-0347">Helicase</keyword>
<dbReference type="SUPFAM" id="SSF52540">
    <property type="entry name" value="P-loop containing nucleoside triphosphate hydrolases"/>
    <property type="match status" value="2"/>
</dbReference>
<protein>
    <submittedName>
        <fullName evidence="8">SNF2-related protein</fullName>
    </submittedName>
</protein>
<feature type="region of interest" description="Disordered" evidence="5">
    <location>
        <begin position="158"/>
        <end position="190"/>
    </location>
</feature>
<accession>A0ABT8A018</accession>
<dbReference type="PANTHER" id="PTHR10799">
    <property type="entry name" value="SNF2/RAD54 HELICASE FAMILY"/>
    <property type="match status" value="1"/>
</dbReference>
<keyword evidence="9" id="KW-1185">Reference proteome</keyword>
<dbReference type="InterPro" id="IPR057342">
    <property type="entry name" value="DEXDc_RapA"/>
</dbReference>
<feature type="domain" description="Helicase ATP-binding" evidence="6">
    <location>
        <begin position="274"/>
        <end position="434"/>
    </location>
</feature>
<reference evidence="9" key="1">
    <citation type="journal article" date="2019" name="Int. J. Syst. Evol. Microbiol.">
        <title>The Global Catalogue of Microorganisms (GCM) 10K type strain sequencing project: providing services to taxonomists for standard genome sequencing and annotation.</title>
        <authorList>
            <consortium name="The Broad Institute Genomics Platform"/>
            <consortium name="The Broad Institute Genome Sequencing Center for Infectious Disease"/>
            <person name="Wu L."/>
            <person name="Ma J."/>
        </authorList>
    </citation>
    <scope>NUCLEOTIDE SEQUENCE [LARGE SCALE GENOMIC DNA]</scope>
    <source>
        <strain evidence="9">CECT 7131</strain>
    </source>
</reference>
<dbReference type="Pfam" id="PF00176">
    <property type="entry name" value="SNF2-rel_dom"/>
    <property type="match status" value="1"/>
</dbReference>
<dbReference type="PROSITE" id="PS51194">
    <property type="entry name" value="HELICASE_CTER"/>
    <property type="match status" value="1"/>
</dbReference>
<evidence type="ECO:0000313" key="9">
    <source>
        <dbReference type="Proteomes" id="UP001529369"/>
    </source>
</evidence>
<dbReference type="InterPro" id="IPR014001">
    <property type="entry name" value="Helicase_ATP-bd"/>
</dbReference>
<dbReference type="Pfam" id="PF00271">
    <property type="entry name" value="Helicase_C"/>
    <property type="match status" value="1"/>
</dbReference>
<evidence type="ECO:0000259" key="7">
    <source>
        <dbReference type="PROSITE" id="PS51194"/>
    </source>
</evidence>
<keyword evidence="1" id="KW-0547">Nucleotide-binding</keyword>
<dbReference type="CDD" id="cd18011">
    <property type="entry name" value="DEXDc_RapA"/>
    <property type="match status" value="1"/>
</dbReference>
<evidence type="ECO:0000256" key="1">
    <source>
        <dbReference type="ARBA" id="ARBA00022741"/>
    </source>
</evidence>
<dbReference type="EMBL" id="JAUFPN010000013">
    <property type="protein sequence ID" value="MDN3563067.1"/>
    <property type="molecule type" value="Genomic_DNA"/>
</dbReference>
<keyword evidence="2" id="KW-0378">Hydrolase</keyword>
<dbReference type="Proteomes" id="UP001529369">
    <property type="component" value="Unassembled WGS sequence"/>
</dbReference>
<dbReference type="RefSeq" id="WP_290314802.1">
    <property type="nucleotide sequence ID" value="NZ_JAUFPN010000013.1"/>
</dbReference>
<evidence type="ECO:0000256" key="4">
    <source>
        <dbReference type="ARBA" id="ARBA00022840"/>
    </source>
</evidence>
<evidence type="ECO:0000256" key="2">
    <source>
        <dbReference type="ARBA" id="ARBA00022801"/>
    </source>
</evidence>
<dbReference type="Gene3D" id="3.40.50.300">
    <property type="entry name" value="P-loop containing nucleotide triphosphate hydrolases"/>
    <property type="match status" value="1"/>
</dbReference>
<dbReference type="CDD" id="cd18793">
    <property type="entry name" value="SF2_C_SNF"/>
    <property type="match status" value="1"/>
</dbReference>
<proteinExistence type="predicted"/>
<dbReference type="SMART" id="SM00490">
    <property type="entry name" value="HELICc"/>
    <property type="match status" value="1"/>
</dbReference>
<comment type="caution">
    <text evidence="8">The sequence shown here is derived from an EMBL/GenBank/DDBJ whole genome shotgun (WGS) entry which is preliminary data.</text>
</comment>
<keyword evidence="4" id="KW-0067">ATP-binding</keyword>